<dbReference type="SUPFAM" id="SSF52949">
    <property type="entry name" value="Macro domain-like"/>
    <property type="match status" value="1"/>
</dbReference>
<evidence type="ECO:0000313" key="2">
    <source>
        <dbReference type="EMBL" id="GAW08111.1"/>
    </source>
</evidence>
<proteinExistence type="predicted"/>
<dbReference type="AlphaFoldDB" id="A0A1Q3ELR2"/>
<dbReference type="NCBIfam" id="TIGR02452">
    <property type="entry name" value="TIGR02452 family protein"/>
    <property type="match status" value="2"/>
</dbReference>
<keyword evidence="3" id="KW-1185">Reference proteome</keyword>
<gene>
    <name evidence="2" type="ORF">LENED_010152</name>
</gene>
<dbReference type="InterPro" id="IPR043472">
    <property type="entry name" value="Macro_dom-like"/>
</dbReference>
<sequence>MNLKRIAEETIEAVESGSFQLGGTIYDLKVAVNEMRSSTEFWSPDSKRLASWAATRVVRPDIRRNLDISLQEISSLEGSRFLAAQISAQYSATTASSYFSSSTATPAATPKIGLLNFASATKPGGGFLNGASAQEESIARSSTLYYSLTTRNADEFYKLHKRMKHNGKWNGLGKGNKQDLSDAREQMEGHTRNAGFYTHAMIYSPSVLLFRDDTGSWLKPLPVDVLTSAAVNAGDIRTKHHIKNATKSEKRALEARIEKEMKERMARILHIFALKGVRNLVLGSFGTGVFKNNVEVVARLWKELLIETGAPFEKSFDRVVFAVLGKETYETFEDVLQLDS</sequence>
<dbReference type="STRING" id="5353.A0A1Q3ELR2"/>
<reference evidence="2 3" key="1">
    <citation type="submission" date="2016-08" db="EMBL/GenBank/DDBJ databases">
        <authorList>
            <consortium name="Lentinula edodes genome sequencing consortium"/>
            <person name="Sakamoto Y."/>
            <person name="Nakade K."/>
            <person name="Sato S."/>
            <person name="Yoshida Y."/>
            <person name="Miyazaki K."/>
            <person name="Natsume S."/>
            <person name="Konno N."/>
        </authorList>
    </citation>
    <scope>NUCLEOTIDE SEQUENCE [LARGE SCALE GENOMIC DNA]</scope>
    <source>
        <strain evidence="2 3">NBRC 111202</strain>
    </source>
</reference>
<dbReference type="EMBL" id="BDGU01000573">
    <property type="protein sequence ID" value="GAW08111.1"/>
    <property type="molecule type" value="Genomic_DNA"/>
</dbReference>
<name>A0A1Q3ELR2_LENED</name>
<comment type="caution">
    <text evidence="2">The sequence shown here is derived from an EMBL/GenBank/DDBJ whole genome shotgun (WGS) entry which is preliminary data.</text>
</comment>
<accession>A0A1Q3ELR2</accession>
<dbReference type="Proteomes" id="UP000188533">
    <property type="component" value="Unassembled WGS sequence"/>
</dbReference>
<protein>
    <recommendedName>
        <fullName evidence="1">Microbial-type PARG catalytic domain-containing protein</fullName>
    </recommendedName>
</protein>
<dbReference type="Pfam" id="PF10021">
    <property type="entry name" value="PARG_cat_microb"/>
    <property type="match status" value="1"/>
</dbReference>
<dbReference type="InterPro" id="IPR019261">
    <property type="entry name" value="PARG_cat_microbial"/>
</dbReference>
<feature type="domain" description="Microbial-type PARG catalytic" evidence="1">
    <location>
        <begin position="7"/>
        <end position="212"/>
    </location>
</feature>
<dbReference type="InterPro" id="IPR012664">
    <property type="entry name" value="CHP02452"/>
</dbReference>
<evidence type="ECO:0000259" key="1">
    <source>
        <dbReference type="Pfam" id="PF10021"/>
    </source>
</evidence>
<evidence type="ECO:0000313" key="3">
    <source>
        <dbReference type="Proteomes" id="UP000188533"/>
    </source>
</evidence>
<dbReference type="PIRSF" id="PIRSF014899">
    <property type="entry name" value="UCP014899"/>
    <property type="match status" value="1"/>
</dbReference>
<dbReference type="PANTHER" id="PTHR35596:SF1">
    <property type="entry name" value="MICROBIAL-TYPE PARG CATALYTIC DOMAIN-CONTAINING PROTEIN"/>
    <property type="match status" value="1"/>
</dbReference>
<reference evidence="2 3" key="2">
    <citation type="submission" date="2017-02" db="EMBL/GenBank/DDBJ databases">
        <title>A genome survey and senescence transcriptome analysis in Lentinula edodes.</title>
        <authorList>
            <person name="Sakamoto Y."/>
            <person name="Nakade K."/>
            <person name="Sato S."/>
            <person name="Yoshida Y."/>
            <person name="Miyazaki K."/>
            <person name="Natsume S."/>
            <person name="Konno N."/>
        </authorList>
    </citation>
    <scope>NUCLEOTIDE SEQUENCE [LARGE SCALE GENOMIC DNA]</scope>
    <source>
        <strain evidence="2 3">NBRC 111202</strain>
    </source>
</reference>
<dbReference type="PANTHER" id="PTHR35596">
    <property type="entry name" value="DUF2263 DOMAIN-CONTAINING PROTEIN"/>
    <property type="match status" value="1"/>
</dbReference>
<dbReference type="Gene3D" id="3.40.220.10">
    <property type="entry name" value="Leucine Aminopeptidase, subunit E, domain 1"/>
    <property type="match status" value="1"/>
</dbReference>
<organism evidence="2 3">
    <name type="scientific">Lentinula edodes</name>
    <name type="common">Shiitake mushroom</name>
    <name type="synonym">Lentinus edodes</name>
    <dbReference type="NCBI Taxonomy" id="5353"/>
    <lineage>
        <taxon>Eukaryota</taxon>
        <taxon>Fungi</taxon>
        <taxon>Dikarya</taxon>
        <taxon>Basidiomycota</taxon>
        <taxon>Agaricomycotina</taxon>
        <taxon>Agaricomycetes</taxon>
        <taxon>Agaricomycetidae</taxon>
        <taxon>Agaricales</taxon>
        <taxon>Marasmiineae</taxon>
        <taxon>Omphalotaceae</taxon>
        <taxon>Lentinula</taxon>
    </lineage>
</organism>